<evidence type="ECO:0000313" key="2">
    <source>
        <dbReference type="WBParaSite" id="JU765_v2.g9735.t1"/>
    </source>
</evidence>
<dbReference type="WBParaSite" id="JU765_v2.g9735.t1">
    <property type="protein sequence ID" value="JU765_v2.g9735.t1"/>
    <property type="gene ID" value="JU765_v2.g9735"/>
</dbReference>
<protein>
    <submittedName>
        <fullName evidence="2">Uncharacterized protein</fullName>
    </submittedName>
</protein>
<accession>A0AC34RSM9</accession>
<dbReference type="Proteomes" id="UP000887576">
    <property type="component" value="Unplaced"/>
</dbReference>
<name>A0AC34RSM9_9BILA</name>
<sequence>MKDYNPDGITGIGGDRTFIDAFYFYQRSKEDLKDLAVNDNWKMDEKMEIEKTEYFCCTHYLKAIRHIISKIQSVSKDDVKIHYLDYIRWNRDIIELELDYFKCISHLEHIVPSIAECQKNFESIIKDHFQFNADDESIANQYVHSYECVERFNRKFGKAYKKALQHTGRLFINYVNILKNRGYTKKLDRQGITFEDFKKEAEFLIAGLKHLDDNLRKDIEETFKCYEEYCEFDDGYAKTNDGLIFKALELAHSRATENILQAALRNIKETIYYIKEKAKEKAAEAFEAGKLCTNLMRHPVETGKNVVEAIRHPKRTFEEIIKFAKNSPLKFAFLIGGGFVVGVIGVGITALIFSPLIPVALAGATALAVGGAFGSLAVGTAFTTMAAGAVAAQAIDKAEQQIAIEELKEAVLKAKNEKEGQKIAEEVLYNQYLREKLRQTRKEEEENIQRIRMEKEKKEERERQIKMAIVPLSPKELEIAETDLENAEKEIEINIQEIHDKIKQDRNDLHLYAEDTHKIHEGRGALNRRLQHIANNNKPVDQEV</sequence>
<proteinExistence type="predicted"/>
<organism evidence="1 2">
    <name type="scientific">Panagrolaimus sp. JU765</name>
    <dbReference type="NCBI Taxonomy" id="591449"/>
    <lineage>
        <taxon>Eukaryota</taxon>
        <taxon>Metazoa</taxon>
        <taxon>Ecdysozoa</taxon>
        <taxon>Nematoda</taxon>
        <taxon>Chromadorea</taxon>
        <taxon>Rhabditida</taxon>
        <taxon>Tylenchina</taxon>
        <taxon>Panagrolaimomorpha</taxon>
        <taxon>Panagrolaimoidea</taxon>
        <taxon>Panagrolaimidae</taxon>
        <taxon>Panagrolaimus</taxon>
    </lineage>
</organism>
<reference evidence="2" key="1">
    <citation type="submission" date="2022-11" db="UniProtKB">
        <authorList>
            <consortium name="WormBaseParasite"/>
        </authorList>
    </citation>
    <scope>IDENTIFICATION</scope>
</reference>
<evidence type="ECO:0000313" key="1">
    <source>
        <dbReference type="Proteomes" id="UP000887576"/>
    </source>
</evidence>